<evidence type="ECO:0000313" key="5">
    <source>
        <dbReference type="Proteomes" id="UP000005240"/>
    </source>
</evidence>
<evidence type="ECO:0000313" key="3">
    <source>
        <dbReference type="EMBL" id="OAV95355.1"/>
    </source>
</evidence>
<sequence>MAAQIPLSSCIEGPINPQLWQSLGMDHYLRNYPGGQNMTLAQYTRQVHAANFICGIGRHCLAGQPCVPVAKLDWLVLYSVQQWNFYMNSLYEAVQGAITMVRESAASAVSDFTPNDPVKWMGLTITTGVLAAIVLATAGAMLLFPLGPLTVISEEAVLVEGEAAASGAASAGVAESQVASASAPVLAESQVTGSGTAAAGTVASAPALRRRHHKETLSTDKFAAYAKLDNDIGRLQSKLNKVISLNMNSVLASPISSDLGVYNVVKNATYLMPNPNKSELQQSAKKLAQLTMISELFKSLKMFAVVGTGPCNGDGPNGALSGNDVVSYCSDEGVLMNIVRADGDKMNEKIPNGNLLSQKYGFETKYLISTAWSCQEKCQAHLKSTTNGPSHPTNSTTTIAETSNRINSDCAFTLPVCDTRLPEIRKRITNHDDVVIACREAGNLDI</sequence>
<keyword evidence="1" id="KW-0472">Membrane</keyword>
<protein>
    <recommendedName>
        <fullName evidence="2">DUF7872 domain-containing protein</fullName>
    </recommendedName>
</protein>
<proteinExistence type="predicted"/>
<accession>A0A180GRN2</accession>
<reference evidence="4 5" key="3">
    <citation type="journal article" date="2017" name="G3 (Bethesda)">
        <title>Comparative analysis highlights variable genome content of wheat rusts and divergence of the mating loci.</title>
        <authorList>
            <person name="Cuomo C.A."/>
            <person name="Bakkeren G."/>
            <person name="Khalil H.B."/>
            <person name="Panwar V."/>
            <person name="Joly D."/>
            <person name="Linning R."/>
            <person name="Sakthikumar S."/>
            <person name="Song X."/>
            <person name="Adiconis X."/>
            <person name="Fan L."/>
            <person name="Goldberg J.M."/>
            <person name="Levin J.Z."/>
            <person name="Young S."/>
            <person name="Zeng Q."/>
            <person name="Anikster Y."/>
            <person name="Bruce M."/>
            <person name="Wang M."/>
            <person name="Yin C."/>
            <person name="McCallum B."/>
            <person name="Szabo L.J."/>
            <person name="Hulbert S."/>
            <person name="Chen X."/>
            <person name="Fellers J.P."/>
        </authorList>
    </citation>
    <scope>NUCLEOTIDE SEQUENCE</scope>
    <source>
        <strain evidence="5">Isolate 1-1 / race 1 (BBBD)</strain>
        <strain evidence="4">isolate 1-1 / race 1 (BBBD)</strain>
    </source>
</reference>
<dbReference type="InterPro" id="IPR057194">
    <property type="entry name" value="DUF7872"/>
</dbReference>
<dbReference type="EMBL" id="ADAS02000029">
    <property type="protein sequence ID" value="OAV95355.1"/>
    <property type="molecule type" value="Genomic_DNA"/>
</dbReference>
<reference evidence="3" key="2">
    <citation type="submission" date="2016-05" db="EMBL/GenBank/DDBJ databases">
        <title>Comparative analysis highlights variable genome content of wheat rusts and divergence of the mating loci.</title>
        <authorList>
            <person name="Cuomo C.A."/>
            <person name="Bakkeren G."/>
            <person name="Szabo L."/>
            <person name="Khalil H."/>
            <person name="Joly D."/>
            <person name="Goldberg J."/>
            <person name="Young S."/>
            <person name="Zeng Q."/>
            <person name="Fellers J."/>
        </authorList>
    </citation>
    <scope>NUCLEOTIDE SEQUENCE [LARGE SCALE GENOMIC DNA]</scope>
    <source>
        <strain evidence="3">1-1 BBBD Race 1</strain>
    </source>
</reference>
<feature type="domain" description="DUF7872" evidence="2">
    <location>
        <begin position="215"/>
        <end position="446"/>
    </location>
</feature>
<dbReference type="OrthoDB" id="2498994at2759"/>
<dbReference type="PANTHER" id="PTHR33339">
    <property type="entry name" value="LYSM DOMAIN-CONTAINING PROTEIN"/>
    <property type="match status" value="1"/>
</dbReference>
<dbReference type="VEuPathDB" id="FungiDB:PTTG_07125"/>
<dbReference type="PANTHER" id="PTHR33339:SF1">
    <property type="entry name" value="LYSM DOMAIN-CONTAINING PROTEIN"/>
    <property type="match status" value="1"/>
</dbReference>
<feature type="transmembrane region" description="Helical" evidence="1">
    <location>
        <begin position="120"/>
        <end position="144"/>
    </location>
</feature>
<evidence type="ECO:0000256" key="1">
    <source>
        <dbReference type="SAM" id="Phobius"/>
    </source>
</evidence>
<dbReference type="EnsemblFungi" id="PTTG_07125-t43_1">
    <property type="protein sequence ID" value="PTTG_07125-t43_1-p1"/>
    <property type="gene ID" value="PTTG_07125"/>
</dbReference>
<evidence type="ECO:0000313" key="4">
    <source>
        <dbReference type="EnsemblFungi" id="PTTG_07125-t43_1-p1"/>
    </source>
</evidence>
<reference evidence="3" key="1">
    <citation type="submission" date="2009-11" db="EMBL/GenBank/DDBJ databases">
        <authorList>
            <consortium name="The Broad Institute Genome Sequencing Platform"/>
            <person name="Ward D."/>
            <person name="Feldgarden M."/>
            <person name="Earl A."/>
            <person name="Young S.K."/>
            <person name="Zeng Q."/>
            <person name="Koehrsen M."/>
            <person name="Alvarado L."/>
            <person name="Berlin A."/>
            <person name="Bochicchio J."/>
            <person name="Borenstein D."/>
            <person name="Chapman S.B."/>
            <person name="Chen Z."/>
            <person name="Engels R."/>
            <person name="Freedman E."/>
            <person name="Gellesch M."/>
            <person name="Goldberg J."/>
            <person name="Griggs A."/>
            <person name="Gujja S."/>
            <person name="Heilman E."/>
            <person name="Heiman D."/>
            <person name="Hepburn T."/>
            <person name="Howarth C."/>
            <person name="Jen D."/>
            <person name="Larson L."/>
            <person name="Lewis B."/>
            <person name="Mehta T."/>
            <person name="Park D."/>
            <person name="Pearson M."/>
            <person name="Roberts A."/>
            <person name="Saif S."/>
            <person name="Shea T."/>
            <person name="Shenoy N."/>
            <person name="Sisk P."/>
            <person name="Stolte C."/>
            <person name="Sykes S."/>
            <person name="Thomson T."/>
            <person name="Walk T."/>
            <person name="White J."/>
            <person name="Yandava C."/>
            <person name="Izard J."/>
            <person name="Baranova O.V."/>
            <person name="Blanton J.M."/>
            <person name="Tanner A.C."/>
            <person name="Dewhirst F.E."/>
            <person name="Haas B."/>
            <person name="Nusbaum C."/>
            <person name="Birren B."/>
        </authorList>
    </citation>
    <scope>NUCLEOTIDE SEQUENCE [LARGE SCALE GENOMIC DNA]</scope>
    <source>
        <strain evidence="3">1-1 BBBD Race 1</strain>
    </source>
</reference>
<dbReference type="AlphaFoldDB" id="A0A180GRN2"/>
<organism evidence="3">
    <name type="scientific">Puccinia triticina (isolate 1-1 / race 1 (BBBD))</name>
    <name type="common">Brown leaf rust fungus</name>
    <dbReference type="NCBI Taxonomy" id="630390"/>
    <lineage>
        <taxon>Eukaryota</taxon>
        <taxon>Fungi</taxon>
        <taxon>Dikarya</taxon>
        <taxon>Basidiomycota</taxon>
        <taxon>Pucciniomycotina</taxon>
        <taxon>Pucciniomycetes</taxon>
        <taxon>Pucciniales</taxon>
        <taxon>Pucciniaceae</taxon>
        <taxon>Puccinia</taxon>
    </lineage>
</organism>
<gene>
    <name evidence="3" type="ORF">PTTG_07125</name>
</gene>
<dbReference type="Pfam" id="PF25278">
    <property type="entry name" value="DUF7872"/>
    <property type="match status" value="1"/>
</dbReference>
<keyword evidence="5" id="KW-1185">Reference proteome</keyword>
<name>A0A180GRN2_PUCT1</name>
<evidence type="ECO:0000259" key="2">
    <source>
        <dbReference type="Pfam" id="PF25278"/>
    </source>
</evidence>
<keyword evidence="1" id="KW-0812">Transmembrane</keyword>
<keyword evidence="1" id="KW-1133">Transmembrane helix</keyword>
<dbReference type="Proteomes" id="UP000005240">
    <property type="component" value="Unassembled WGS sequence"/>
</dbReference>
<reference evidence="4" key="4">
    <citation type="submission" date="2025-05" db="UniProtKB">
        <authorList>
            <consortium name="EnsemblFungi"/>
        </authorList>
    </citation>
    <scope>IDENTIFICATION</scope>
    <source>
        <strain evidence="4">isolate 1-1 / race 1 (BBBD)</strain>
    </source>
</reference>